<evidence type="ECO:0000313" key="2">
    <source>
        <dbReference type="EMBL" id="WVZ94448.1"/>
    </source>
</evidence>
<accession>A0AAQ3UN69</accession>
<dbReference type="Proteomes" id="UP001341281">
    <property type="component" value="Chromosome 09"/>
</dbReference>
<sequence>MRCRAAAAPTHCSPHTTPPPLAIAPPPPPLHAPPPLACAGSTPPEPPRRAAPLPGHQPLIAGASLPGSSPLPAPPSPPAVPHRPAPLPDSSPSRCLPTRLPSLPSSSPPAAPPPPALLPDSSPGWRLPAGSPSPAGSDPLPGSFGSSTPRFVEQVESKYFFSNQCFNDLVQLIGDVLPQPHKLPNDMYQCKRLTKSLSMGYEKIDMCTNNCMLFWDDHKDEKKCLNYGKGRYVEVVNENGEKVYVKTRGVMAHPVDSDAWKGLDEFDPQFTKDARNIHFGLATNGFTPFNESTPSYSCWSVFAIPYNPPSMCMKYEFMFLCLIIPGPKHLGPKLNVMLQSLIKELKQLWIGVEAYDISLKQKFNLRAAYLWSIHDFLAGEKNAFRKDTVSYDEPPKRLSGQEIADQLASLKINKEKTAYEGFGKKHNWTHISGIWDLSYAKALKLLHNIDVMHQERNVAESVISTCMDFCDKIKDNVKARKDLAKICNRPTLELTASGGKPRAPFCLKPQERKEVLRWMKKIEISRWLRSEIETSREFEDQEA</sequence>
<feature type="region of interest" description="Disordered" evidence="1">
    <location>
        <begin position="1"/>
        <end position="148"/>
    </location>
</feature>
<dbReference type="EMBL" id="CP144753">
    <property type="protein sequence ID" value="WVZ94448.1"/>
    <property type="molecule type" value="Genomic_DNA"/>
</dbReference>
<proteinExistence type="predicted"/>
<feature type="compositionally biased region" description="Pro residues" evidence="1">
    <location>
        <begin position="69"/>
        <end position="89"/>
    </location>
</feature>
<name>A0AAQ3UN69_PASNO</name>
<feature type="compositionally biased region" description="Low complexity" evidence="1">
    <location>
        <begin position="118"/>
        <end position="143"/>
    </location>
</feature>
<dbReference type="PANTHER" id="PTHR10775">
    <property type="entry name" value="OS08G0208400 PROTEIN"/>
    <property type="match status" value="1"/>
</dbReference>
<feature type="compositionally biased region" description="Low complexity" evidence="1">
    <location>
        <begin position="1"/>
        <end position="15"/>
    </location>
</feature>
<dbReference type="PANTHER" id="PTHR10775:SF193">
    <property type="entry name" value="DUF4216 DOMAIN-CONTAINING PROTEIN"/>
    <property type="match status" value="1"/>
</dbReference>
<organism evidence="2 3">
    <name type="scientific">Paspalum notatum var. saurae</name>
    <dbReference type="NCBI Taxonomy" id="547442"/>
    <lineage>
        <taxon>Eukaryota</taxon>
        <taxon>Viridiplantae</taxon>
        <taxon>Streptophyta</taxon>
        <taxon>Embryophyta</taxon>
        <taxon>Tracheophyta</taxon>
        <taxon>Spermatophyta</taxon>
        <taxon>Magnoliopsida</taxon>
        <taxon>Liliopsida</taxon>
        <taxon>Poales</taxon>
        <taxon>Poaceae</taxon>
        <taxon>PACMAD clade</taxon>
        <taxon>Panicoideae</taxon>
        <taxon>Andropogonodae</taxon>
        <taxon>Paspaleae</taxon>
        <taxon>Paspalinae</taxon>
        <taxon>Paspalum</taxon>
    </lineage>
</organism>
<dbReference type="Pfam" id="PF02992">
    <property type="entry name" value="Transposase_21"/>
    <property type="match status" value="1"/>
</dbReference>
<evidence type="ECO:0000256" key="1">
    <source>
        <dbReference type="SAM" id="MobiDB-lite"/>
    </source>
</evidence>
<feature type="compositionally biased region" description="Pro residues" evidence="1">
    <location>
        <begin position="106"/>
        <end position="117"/>
    </location>
</feature>
<dbReference type="InterPro" id="IPR004242">
    <property type="entry name" value="Transposase_21"/>
</dbReference>
<dbReference type="AlphaFoldDB" id="A0AAQ3UN69"/>
<feature type="compositionally biased region" description="Pro residues" evidence="1">
    <location>
        <begin position="16"/>
        <end position="36"/>
    </location>
</feature>
<gene>
    <name evidence="2" type="ORF">U9M48_040337</name>
</gene>
<reference evidence="2 3" key="1">
    <citation type="submission" date="2024-02" db="EMBL/GenBank/DDBJ databases">
        <title>High-quality chromosome-scale genome assembly of Pensacola bahiagrass (Paspalum notatum Flugge var. saurae).</title>
        <authorList>
            <person name="Vega J.M."/>
            <person name="Podio M."/>
            <person name="Orjuela J."/>
            <person name="Siena L.A."/>
            <person name="Pessino S.C."/>
            <person name="Combes M.C."/>
            <person name="Mariac C."/>
            <person name="Albertini E."/>
            <person name="Pupilli F."/>
            <person name="Ortiz J.P.A."/>
            <person name="Leblanc O."/>
        </authorList>
    </citation>
    <scope>NUCLEOTIDE SEQUENCE [LARGE SCALE GENOMIC DNA]</scope>
    <source>
        <strain evidence="2">R1</strain>
        <tissue evidence="2">Leaf</tissue>
    </source>
</reference>
<protein>
    <submittedName>
        <fullName evidence="2">Uncharacterized protein</fullName>
    </submittedName>
</protein>
<evidence type="ECO:0000313" key="3">
    <source>
        <dbReference type="Proteomes" id="UP001341281"/>
    </source>
</evidence>
<keyword evidence="3" id="KW-1185">Reference proteome</keyword>
<feature type="compositionally biased region" description="Low complexity" evidence="1">
    <location>
        <begin position="90"/>
        <end position="105"/>
    </location>
</feature>